<dbReference type="NCBIfam" id="TIGR02961">
    <property type="entry name" value="allantoicase"/>
    <property type="match status" value="1"/>
</dbReference>
<feature type="domain" description="Allantoicase" evidence="5">
    <location>
        <begin position="196"/>
        <end position="337"/>
    </location>
</feature>
<dbReference type="HAMAP" id="MF_00813">
    <property type="entry name" value="Allantoicase"/>
    <property type="match status" value="1"/>
</dbReference>
<dbReference type="InterPro" id="IPR005164">
    <property type="entry name" value="Allantoicase"/>
</dbReference>
<gene>
    <name evidence="4" type="primary">alc</name>
    <name evidence="6" type="ORF">SAMN03084138_02097</name>
</gene>
<evidence type="ECO:0000256" key="1">
    <source>
        <dbReference type="ARBA" id="ARBA00009242"/>
    </source>
</evidence>
<feature type="domain" description="Allantoicase" evidence="5">
    <location>
        <begin position="29"/>
        <end position="175"/>
    </location>
</feature>
<dbReference type="GO" id="GO:0004037">
    <property type="term" value="F:allantoicase activity"/>
    <property type="evidence" value="ECO:0007669"/>
    <property type="project" value="UniProtKB-UniRule"/>
</dbReference>
<protein>
    <recommendedName>
        <fullName evidence="4">Probable allantoicase</fullName>
        <ecNumber evidence="4">3.5.3.4</ecNumber>
    </recommendedName>
    <alternativeName>
        <fullName evidence="4">Allantoate amidinohydrolase</fullName>
    </alternativeName>
</protein>
<keyword evidence="2 4" id="KW-0659">Purine metabolism</keyword>
<dbReference type="GO" id="GO:0000256">
    <property type="term" value="P:allantoin catabolic process"/>
    <property type="evidence" value="ECO:0007669"/>
    <property type="project" value="UniProtKB-UniRule"/>
</dbReference>
<comment type="similarity">
    <text evidence="1 4">Belongs to the allantoicase family.</text>
</comment>
<dbReference type="InterPro" id="IPR008979">
    <property type="entry name" value="Galactose-bd-like_sf"/>
</dbReference>
<dbReference type="FunFam" id="2.60.120.260:FF:000059">
    <property type="entry name" value="Probable allantoicase"/>
    <property type="match status" value="1"/>
</dbReference>
<evidence type="ECO:0000256" key="4">
    <source>
        <dbReference type="HAMAP-Rule" id="MF_00813"/>
    </source>
</evidence>
<dbReference type="PIRSF" id="PIRSF016516">
    <property type="entry name" value="Allantoicase"/>
    <property type="match status" value="1"/>
</dbReference>
<dbReference type="SUPFAM" id="SSF49785">
    <property type="entry name" value="Galactose-binding domain-like"/>
    <property type="match status" value="2"/>
</dbReference>
<dbReference type="FunFam" id="2.60.120.260:FF:000090">
    <property type="entry name" value="Probable allantoicase"/>
    <property type="match status" value="1"/>
</dbReference>
<keyword evidence="3 4" id="KW-0378">Hydrolase</keyword>
<dbReference type="Gene3D" id="2.60.120.260">
    <property type="entry name" value="Galactose-binding domain-like"/>
    <property type="match status" value="2"/>
</dbReference>
<sequence>MTMRKEANTMDVTPPDFTKLVNLASSRLGTQAIFATDDFFADKQRLVDDSEAQWKEDVYDDNGKWMDGWESRRKRGEGYDYCIVRLGLAGVIHGIDIDTSHFTGNYPPSASLDACYSPDGDPTENSEWHEIQPSTSLSGNSHHFLPVSDDRAFTHVRLNIYPDGGVARLRVFGNPNMDWSGISPYQELDLVAVEHGGRALACNDQHFGHMRNLIMPGRGINMGDGWETARRREPGNDWVILSLGHAGDIARIVVDTAHFKGNFPDSISIQAANVKGGTDDQIATQSLFWRELLPNQKMSADNLHEYADQINDIGTVTHVRVNIFPDGGVSRVRLFGTKFDKDLA</sequence>
<dbReference type="STRING" id="1121869.SAMN03084138_02097"/>
<evidence type="ECO:0000259" key="5">
    <source>
        <dbReference type="Pfam" id="PF03561"/>
    </source>
</evidence>
<evidence type="ECO:0000313" key="6">
    <source>
        <dbReference type="EMBL" id="SFP40495.1"/>
    </source>
</evidence>
<dbReference type="PANTHER" id="PTHR12045:SF3">
    <property type="entry name" value="INACTIVE ALLANTOICASE-RELATED"/>
    <property type="match status" value="1"/>
</dbReference>
<dbReference type="GO" id="GO:0006144">
    <property type="term" value="P:purine nucleobase metabolic process"/>
    <property type="evidence" value="ECO:0007669"/>
    <property type="project" value="UniProtKB-KW"/>
</dbReference>
<comment type="catalytic activity">
    <reaction evidence="4">
        <text>allantoate + H2O = (S)-ureidoglycolate + urea</text>
        <dbReference type="Rhea" id="RHEA:11016"/>
        <dbReference type="ChEBI" id="CHEBI:15377"/>
        <dbReference type="ChEBI" id="CHEBI:16199"/>
        <dbReference type="ChEBI" id="CHEBI:17536"/>
        <dbReference type="ChEBI" id="CHEBI:57296"/>
        <dbReference type="EC" id="3.5.3.4"/>
    </reaction>
</comment>
<dbReference type="PANTHER" id="PTHR12045">
    <property type="entry name" value="ALLANTOICASE"/>
    <property type="match status" value="1"/>
</dbReference>
<name>A0A1I5Q2N5_9GAMM</name>
<dbReference type="Proteomes" id="UP000182692">
    <property type="component" value="Unassembled WGS sequence"/>
</dbReference>
<evidence type="ECO:0000313" key="7">
    <source>
        <dbReference type="Proteomes" id="UP000182692"/>
    </source>
</evidence>
<dbReference type="InterPro" id="IPR015908">
    <property type="entry name" value="Allantoicase_dom"/>
</dbReference>
<dbReference type="EMBL" id="FOWR01000014">
    <property type="protein sequence ID" value="SFP40495.1"/>
    <property type="molecule type" value="Genomic_DNA"/>
</dbReference>
<reference evidence="6 7" key="1">
    <citation type="submission" date="2016-10" db="EMBL/GenBank/DDBJ databases">
        <authorList>
            <person name="de Groot N.N."/>
        </authorList>
    </citation>
    <scope>NUCLEOTIDE SEQUENCE [LARGE SCALE GENOMIC DNA]</scope>
    <source>
        <strain evidence="6 7">DSM 15893</strain>
    </source>
</reference>
<dbReference type="UniPathway" id="UPA00395">
    <property type="reaction ID" value="UER00654"/>
</dbReference>
<dbReference type="Pfam" id="PF03561">
    <property type="entry name" value="Allantoicase"/>
    <property type="match status" value="2"/>
</dbReference>
<comment type="pathway">
    <text evidence="4">Nitrogen metabolism; (S)-allantoin degradation; (S)-ureidoglycolate from allantoate (aminidohydrolase route): step 1/1.</text>
</comment>
<organism evidence="6 7">
    <name type="scientific">Enterovibrio norvegicus DSM 15893</name>
    <dbReference type="NCBI Taxonomy" id="1121869"/>
    <lineage>
        <taxon>Bacteria</taxon>
        <taxon>Pseudomonadati</taxon>
        <taxon>Pseudomonadota</taxon>
        <taxon>Gammaproteobacteria</taxon>
        <taxon>Vibrionales</taxon>
        <taxon>Vibrionaceae</taxon>
        <taxon>Enterovibrio</taxon>
    </lineage>
</organism>
<accession>A0A1I5Q2N5</accession>
<evidence type="ECO:0000256" key="2">
    <source>
        <dbReference type="ARBA" id="ARBA00022631"/>
    </source>
</evidence>
<evidence type="ECO:0000256" key="3">
    <source>
        <dbReference type="ARBA" id="ARBA00022801"/>
    </source>
</evidence>
<proteinExistence type="inferred from homology"/>
<dbReference type="EC" id="3.5.3.4" evidence="4"/>
<dbReference type="AlphaFoldDB" id="A0A1I5Q2N5"/>